<organism evidence="1 2">
    <name type="scientific">Candidatus Aquarickettsia rohweri</name>
    <dbReference type="NCBI Taxonomy" id="2602574"/>
    <lineage>
        <taxon>Bacteria</taxon>
        <taxon>Pseudomonadati</taxon>
        <taxon>Pseudomonadota</taxon>
        <taxon>Alphaproteobacteria</taxon>
        <taxon>Rickettsiales</taxon>
        <taxon>Candidatus Midichloriaceae</taxon>
        <taxon>Candidatus Aquarickettsia</taxon>
    </lineage>
</organism>
<dbReference type="Proteomes" id="UP000279470">
    <property type="component" value="Unassembled WGS sequence"/>
</dbReference>
<evidence type="ECO:0000313" key="2">
    <source>
        <dbReference type="Proteomes" id="UP000279470"/>
    </source>
</evidence>
<sequence>MDKSVFSNLLCEHKNDLAEIRSTALKFIKYVSEHINCGEDLEQMLLKKFNKEKLAELFIKMSALVMKLIPLEHQVHGTYLINSSKLKGYINNCQEELKISEEDILTIKEFLTIYQKENLDHS</sequence>
<dbReference type="AlphaFoldDB" id="A0A3S0FSY9"/>
<evidence type="ECO:0000313" key="1">
    <source>
        <dbReference type="EMBL" id="RST70237.1"/>
    </source>
</evidence>
<protein>
    <submittedName>
        <fullName evidence="1">Uncharacterized protein</fullName>
    </submittedName>
</protein>
<proteinExistence type="predicted"/>
<dbReference type="EMBL" id="RXFM01000015">
    <property type="protein sequence ID" value="RST70237.1"/>
    <property type="molecule type" value="Genomic_DNA"/>
</dbReference>
<reference evidence="2" key="1">
    <citation type="submission" date="2018-11" db="EMBL/GenBank/DDBJ databases">
        <title>Phylogenetic, genomic, and biogeographic characterization of a novel and ubiquitous marine invertebrate-associated Rickettsiales parasite, Candidatus Marinoinvertebrata rohwerii, gen. nov., sp. nov.</title>
        <authorList>
            <person name="Klinges J.G."/>
            <person name="Rosales S.M."/>
            <person name="Mcminds R."/>
            <person name="Shaver E.C."/>
            <person name="Shantz A."/>
            <person name="Peters E.C."/>
            <person name="Burkepile D.E."/>
            <person name="Silliman B.R."/>
            <person name="Vega Thurber R.L."/>
        </authorList>
    </citation>
    <scope>NUCLEOTIDE SEQUENCE [LARGE SCALE GENOMIC DNA]</scope>
    <source>
        <strain evidence="2">a_cerv_44</strain>
    </source>
</reference>
<name>A0A3S0FSY9_9RICK</name>
<keyword evidence="2" id="KW-1185">Reference proteome</keyword>
<accession>A0A3S0FSY9</accession>
<comment type="caution">
    <text evidence="1">The sequence shown here is derived from an EMBL/GenBank/DDBJ whole genome shotgun (WGS) entry which is preliminary data.</text>
</comment>
<dbReference type="RefSeq" id="WP_126044435.1">
    <property type="nucleotide sequence ID" value="NZ_RXFM01000015.1"/>
</dbReference>
<gene>
    <name evidence="1" type="ORF">EIC27_01705</name>
</gene>